<dbReference type="AlphaFoldDB" id="A0A645GXU5"/>
<reference evidence="1" key="1">
    <citation type="submission" date="2019-08" db="EMBL/GenBank/DDBJ databases">
        <authorList>
            <person name="Kucharzyk K."/>
            <person name="Murdoch R.W."/>
            <person name="Higgins S."/>
            <person name="Loffler F."/>
        </authorList>
    </citation>
    <scope>NUCLEOTIDE SEQUENCE</scope>
</reference>
<proteinExistence type="predicted"/>
<dbReference type="EMBL" id="VSSQ01083242">
    <property type="protein sequence ID" value="MPN31635.1"/>
    <property type="molecule type" value="Genomic_DNA"/>
</dbReference>
<sequence>MKRQTHSILLYLFAFLLIIFSSFYIFAKENKTINPRIIIETRTQENKKYVSYNYGKTFHEYLEYHTIIETLSNGIKRISYDRGKTWKVLLDIDSIKLISLFPYSNDGLLSVNILADKNNISKFEIISLGGNIIRTINVTDDQLSYKIAVDNLKSGNYYLLATANNGFSECKLFHKR</sequence>
<protein>
    <submittedName>
        <fullName evidence="1">Uncharacterized protein</fullName>
    </submittedName>
</protein>
<organism evidence="1">
    <name type="scientific">bioreactor metagenome</name>
    <dbReference type="NCBI Taxonomy" id="1076179"/>
    <lineage>
        <taxon>unclassified sequences</taxon>
        <taxon>metagenomes</taxon>
        <taxon>ecological metagenomes</taxon>
    </lineage>
</organism>
<gene>
    <name evidence="1" type="ORF">SDC9_179109</name>
</gene>
<comment type="caution">
    <text evidence="1">The sequence shown here is derived from an EMBL/GenBank/DDBJ whole genome shotgun (WGS) entry which is preliminary data.</text>
</comment>
<name>A0A645GXU5_9ZZZZ</name>
<evidence type="ECO:0000313" key="1">
    <source>
        <dbReference type="EMBL" id="MPN31635.1"/>
    </source>
</evidence>
<accession>A0A645GXU5</accession>